<accession>A0A9P3LAR5</accession>
<feature type="transmembrane region" description="Helical" evidence="1">
    <location>
        <begin position="169"/>
        <end position="189"/>
    </location>
</feature>
<feature type="transmembrane region" description="Helical" evidence="1">
    <location>
        <begin position="16"/>
        <end position="38"/>
    </location>
</feature>
<feature type="transmembrane region" description="Helical" evidence="1">
    <location>
        <begin position="50"/>
        <end position="69"/>
    </location>
</feature>
<comment type="caution">
    <text evidence="2">The sequence shown here is derived from an EMBL/GenBank/DDBJ whole genome shotgun (WGS) entry which is preliminary data.</text>
</comment>
<organism evidence="2 3">
    <name type="scientific">Phanerochaete sordida</name>
    <dbReference type="NCBI Taxonomy" id="48140"/>
    <lineage>
        <taxon>Eukaryota</taxon>
        <taxon>Fungi</taxon>
        <taxon>Dikarya</taxon>
        <taxon>Basidiomycota</taxon>
        <taxon>Agaricomycotina</taxon>
        <taxon>Agaricomycetes</taxon>
        <taxon>Polyporales</taxon>
        <taxon>Phanerochaetaceae</taxon>
        <taxon>Phanerochaete</taxon>
    </lineage>
</organism>
<keyword evidence="3" id="KW-1185">Reference proteome</keyword>
<name>A0A9P3LAR5_9APHY</name>
<evidence type="ECO:0000256" key="1">
    <source>
        <dbReference type="SAM" id="Phobius"/>
    </source>
</evidence>
<keyword evidence="1" id="KW-0472">Membrane</keyword>
<keyword evidence="1" id="KW-1133">Transmembrane helix</keyword>
<proteinExistence type="predicted"/>
<dbReference type="AlphaFoldDB" id="A0A9P3LAR5"/>
<dbReference type="Proteomes" id="UP000703269">
    <property type="component" value="Unassembled WGS sequence"/>
</dbReference>
<keyword evidence="1" id="KW-0812">Transmembrane</keyword>
<sequence>MFTEIVLQSPQILPQLAVQSVLFGIHTIITAMIAYKLLRSNRMNRRSGSTVLKGLCLAIYTVSAIHWAFATVFVYRIATACWSGRCGSDHTLDGIADPSLVSATPRVLLLLLVINIFLSDTIVIWRAWALWPRKRTIQGGLVLVGTPTFCLLIIIPARNEILNGVGGFGLLLSWAENVLCTGLIAWKTWKHRRVMKRDTRRASPTYMEKLLLLFVESGIVYSFIWTFIAYFTIYELVDENFVYRNPFFIGFTLFPLTDIVSIYPTAVVLLVDRAGSTYHRALRLESMPTPLAVLSSNSRDDVVEANGSATQLLVHGMPESPLPQAQEDTSRVRGIRYIPAASVGPSDSNTLCSAYCTEATAH</sequence>
<dbReference type="EMBL" id="BPQB01000006">
    <property type="protein sequence ID" value="GJE87253.1"/>
    <property type="molecule type" value="Genomic_DNA"/>
</dbReference>
<feature type="transmembrane region" description="Helical" evidence="1">
    <location>
        <begin position="210"/>
        <end position="234"/>
    </location>
</feature>
<feature type="transmembrane region" description="Helical" evidence="1">
    <location>
        <begin position="107"/>
        <end position="128"/>
    </location>
</feature>
<evidence type="ECO:0000313" key="2">
    <source>
        <dbReference type="EMBL" id="GJE87253.1"/>
    </source>
</evidence>
<dbReference type="OrthoDB" id="3214103at2759"/>
<feature type="transmembrane region" description="Helical" evidence="1">
    <location>
        <begin position="140"/>
        <end position="157"/>
    </location>
</feature>
<reference evidence="2 3" key="1">
    <citation type="submission" date="2021-08" db="EMBL/GenBank/DDBJ databases">
        <title>Draft Genome Sequence of Phanerochaete sordida strain YK-624.</title>
        <authorList>
            <person name="Mori T."/>
            <person name="Dohra H."/>
            <person name="Suzuki T."/>
            <person name="Kawagishi H."/>
            <person name="Hirai H."/>
        </authorList>
    </citation>
    <scope>NUCLEOTIDE SEQUENCE [LARGE SCALE GENOMIC DNA]</scope>
    <source>
        <strain evidence="2 3">YK-624</strain>
    </source>
</reference>
<protein>
    <submittedName>
        <fullName evidence="2">Uncharacterized protein</fullName>
    </submittedName>
</protein>
<gene>
    <name evidence="2" type="ORF">PsYK624_033360</name>
</gene>
<feature type="transmembrane region" description="Helical" evidence="1">
    <location>
        <begin position="246"/>
        <end position="271"/>
    </location>
</feature>
<evidence type="ECO:0000313" key="3">
    <source>
        <dbReference type="Proteomes" id="UP000703269"/>
    </source>
</evidence>